<evidence type="ECO:0000256" key="3">
    <source>
        <dbReference type="ARBA" id="ARBA00038928"/>
    </source>
</evidence>
<accession>E1ZC14</accession>
<dbReference type="InterPro" id="IPR049492">
    <property type="entry name" value="BD-FAE-like_dom"/>
</dbReference>
<dbReference type="SUPFAM" id="SSF53474">
    <property type="entry name" value="alpha/beta-Hydrolases"/>
    <property type="match status" value="1"/>
</dbReference>
<keyword evidence="6" id="KW-0812">Transmembrane</keyword>
<dbReference type="STRING" id="554065.E1ZC14"/>
<keyword evidence="9" id="KW-1185">Reference proteome</keyword>
<dbReference type="AlphaFoldDB" id="E1ZC14"/>
<dbReference type="PANTHER" id="PTHR48081">
    <property type="entry name" value="AB HYDROLASE SUPERFAMILY PROTEIN C4A8.06C"/>
    <property type="match status" value="1"/>
</dbReference>
<organism evidence="9">
    <name type="scientific">Chlorella variabilis</name>
    <name type="common">Green alga</name>
    <dbReference type="NCBI Taxonomy" id="554065"/>
    <lineage>
        <taxon>Eukaryota</taxon>
        <taxon>Viridiplantae</taxon>
        <taxon>Chlorophyta</taxon>
        <taxon>core chlorophytes</taxon>
        <taxon>Trebouxiophyceae</taxon>
        <taxon>Chlorellales</taxon>
        <taxon>Chlorellaceae</taxon>
        <taxon>Chlorella clade</taxon>
        <taxon>Chlorella</taxon>
    </lineage>
</organism>
<dbReference type="OMA" id="AMRTHRS"/>
<dbReference type="RefSeq" id="XP_005848835.1">
    <property type="nucleotide sequence ID" value="XM_005848773.1"/>
</dbReference>
<dbReference type="GO" id="GO:0004061">
    <property type="term" value="F:arylformamidase activity"/>
    <property type="evidence" value="ECO:0007669"/>
    <property type="project" value="TreeGrafter"/>
</dbReference>
<feature type="region of interest" description="Disordered" evidence="5">
    <location>
        <begin position="100"/>
        <end position="134"/>
    </location>
</feature>
<dbReference type="OrthoDB" id="6495301at2759"/>
<dbReference type="InterPro" id="IPR029058">
    <property type="entry name" value="AB_hydrolase_fold"/>
</dbReference>
<dbReference type="GeneID" id="17355996"/>
<dbReference type="Pfam" id="PF20434">
    <property type="entry name" value="BD-FAE"/>
    <property type="match status" value="1"/>
</dbReference>
<keyword evidence="6" id="KW-1133">Transmembrane helix</keyword>
<keyword evidence="1" id="KW-0378">Hydrolase</keyword>
<protein>
    <recommendedName>
        <fullName evidence="3">protein-S-isoprenylcysteine alpha-carbonyl methylesterase</fullName>
        <ecNumber evidence="3">3.1.1.n2</ecNumber>
    </recommendedName>
</protein>
<proteinExistence type="inferred from homology"/>
<feature type="compositionally biased region" description="Pro residues" evidence="5">
    <location>
        <begin position="243"/>
        <end position="265"/>
    </location>
</feature>
<keyword evidence="6" id="KW-0472">Membrane</keyword>
<feature type="region of interest" description="Disordered" evidence="5">
    <location>
        <begin position="236"/>
        <end position="273"/>
    </location>
</feature>
<comment type="similarity">
    <text evidence="2">Belongs to the AB hydrolase superfamily. Isoprenylcysteine methylesterase family.</text>
</comment>
<evidence type="ECO:0000313" key="9">
    <source>
        <dbReference type="Proteomes" id="UP000008141"/>
    </source>
</evidence>
<feature type="compositionally biased region" description="Low complexity" evidence="5">
    <location>
        <begin position="492"/>
        <end position="510"/>
    </location>
</feature>
<dbReference type="PANTHER" id="PTHR48081:SF33">
    <property type="entry name" value="KYNURENINE FORMAMIDASE"/>
    <property type="match status" value="1"/>
</dbReference>
<dbReference type="EMBL" id="GL433841">
    <property type="protein sequence ID" value="EFN56733.1"/>
    <property type="molecule type" value="Genomic_DNA"/>
</dbReference>
<sequence>MSVPLAWEAAKAELAQVRGFQRVQRLAVYARIFAAEIFGTVLAVPFGLRALSLHRSLPDARQRQRAGSTVAILRDVRYGQRPRNVMDIYLPPNVEFSGSLQQEQAQQPGQNGSPCRSGSTGSNGAAAGNGEGPEAACAAEGAPMVLFCHGGVWAAGSKWHYAPLATRLAQAGVITAYTLYPEARVPQMVAEVSGALTWSLDNAAQLGGSPQQVSLVGHSAGAHMCTMALLHRALAASKAAGGSPPPRPPPAAQPGQQPLPQPPPDAEAGGEAAAYADHRMPQRLVAIAGVYDIAKHYEYEEARHVHKLSTMERAVGGPHLFPRNSPAVILANALRRQQQLQQQHSSWEALQGDPRELLEEAGVAASSGDRWGATPAITAAAAAAAVGAQGAGPAAAAAAAVGPSGPTCTLVLPAADQRQREEEQERRRERQPGPGGATSSQVATASVAAARYYSSFELAGEAIARRIGFDRVARAEAAAAAAAADSRGPGGSAMPRPAAPAAAVPVAVPPREGDADAGGGGVEEEGIMALTVGAARLLPPTVLTSSCTDVTVPWYESAEQFWLLHDCGVPAKHLVYNKVSHGDFVTGWAALPRISGQPATDEGDLPPHAADLVKIVSSRAAVRYS</sequence>
<evidence type="ECO:0000256" key="5">
    <source>
        <dbReference type="SAM" id="MobiDB-lite"/>
    </source>
</evidence>
<dbReference type="eggNOG" id="KOG1516">
    <property type="taxonomic scope" value="Eukaryota"/>
</dbReference>
<evidence type="ECO:0000256" key="1">
    <source>
        <dbReference type="ARBA" id="ARBA00022801"/>
    </source>
</evidence>
<feature type="domain" description="BD-FAE-like" evidence="7">
    <location>
        <begin position="141"/>
        <end position="230"/>
    </location>
</feature>
<dbReference type="Proteomes" id="UP000008141">
    <property type="component" value="Unassembled WGS sequence"/>
</dbReference>
<feature type="region of interest" description="Disordered" evidence="5">
    <location>
        <begin position="416"/>
        <end position="442"/>
    </location>
</feature>
<feature type="transmembrane region" description="Helical" evidence="6">
    <location>
        <begin position="28"/>
        <end position="48"/>
    </location>
</feature>
<evidence type="ECO:0000256" key="6">
    <source>
        <dbReference type="SAM" id="Phobius"/>
    </source>
</evidence>
<evidence type="ECO:0000256" key="2">
    <source>
        <dbReference type="ARBA" id="ARBA00038028"/>
    </source>
</evidence>
<dbReference type="EC" id="3.1.1.n2" evidence="3"/>
<dbReference type="Gene3D" id="3.40.50.1820">
    <property type="entry name" value="alpha/beta hydrolase"/>
    <property type="match status" value="1"/>
</dbReference>
<feature type="compositionally biased region" description="Basic and acidic residues" evidence="5">
    <location>
        <begin position="417"/>
        <end position="431"/>
    </location>
</feature>
<name>E1ZC14_CHLVA</name>
<dbReference type="InterPro" id="IPR050300">
    <property type="entry name" value="GDXG_lipolytic_enzyme"/>
</dbReference>
<dbReference type="KEGG" id="cvr:CHLNCDRAFT_144155"/>
<comment type="catalytic activity">
    <reaction evidence="4">
        <text>[protein]-C-terminal S-[(2E,6E)-farnesyl]-L-cysteine methyl ester + H2O = [protein]-C-terminal S-[(2E,6E)-farnesyl]-L-cysteine + methanol + H(+)</text>
        <dbReference type="Rhea" id="RHEA:48520"/>
        <dbReference type="Rhea" id="RHEA-COMP:12125"/>
        <dbReference type="Rhea" id="RHEA-COMP:12126"/>
        <dbReference type="ChEBI" id="CHEBI:15377"/>
        <dbReference type="ChEBI" id="CHEBI:15378"/>
        <dbReference type="ChEBI" id="CHEBI:17790"/>
        <dbReference type="ChEBI" id="CHEBI:90510"/>
        <dbReference type="ChEBI" id="CHEBI:90511"/>
        <dbReference type="EC" id="3.1.1.n2"/>
    </reaction>
</comment>
<evidence type="ECO:0000313" key="8">
    <source>
        <dbReference type="EMBL" id="EFN56733.1"/>
    </source>
</evidence>
<evidence type="ECO:0000256" key="4">
    <source>
        <dbReference type="ARBA" id="ARBA00049507"/>
    </source>
</evidence>
<evidence type="ECO:0000259" key="7">
    <source>
        <dbReference type="Pfam" id="PF20434"/>
    </source>
</evidence>
<dbReference type="InParanoid" id="E1ZC14"/>
<reference evidence="8 9" key="1">
    <citation type="journal article" date="2010" name="Plant Cell">
        <title>The Chlorella variabilis NC64A genome reveals adaptation to photosymbiosis, coevolution with viruses, and cryptic sex.</title>
        <authorList>
            <person name="Blanc G."/>
            <person name="Duncan G."/>
            <person name="Agarkova I."/>
            <person name="Borodovsky M."/>
            <person name="Gurnon J."/>
            <person name="Kuo A."/>
            <person name="Lindquist E."/>
            <person name="Lucas S."/>
            <person name="Pangilinan J."/>
            <person name="Polle J."/>
            <person name="Salamov A."/>
            <person name="Terry A."/>
            <person name="Yamada T."/>
            <person name="Dunigan D.D."/>
            <person name="Grigoriev I.V."/>
            <person name="Claverie J.M."/>
            <person name="Van Etten J.L."/>
        </authorList>
    </citation>
    <scope>NUCLEOTIDE SEQUENCE [LARGE SCALE GENOMIC DNA]</scope>
    <source>
        <strain evidence="8 9">NC64A</strain>
    </source>
</reference>
<gene>
    <name evidence="8" type="ORF">CHLNCDRAFT_144155</name>
</gene>
<feature type="region of interest" description="Disordered" evidence="5">
    <location>
        <begin position="482"/>
        <end position="520"/>
    </location>
</feature>